<feature type="transmembrane region" description="Helical" evidence="2">
    <location>
        <begin position="124"/>
        <end position="146"/>
    </location>
</feature>
<keyword evidence="2" id="KW-0472">Membrane</keyword>
<feature type="region of interest" description="Disordered" evidence="1">
    <location>
        <begin position="86"/>
        <end position="108"/>
    </location>
</feature>
<accession>A0A098L958</accession>
<feature type="compositionally biased region" description="Low complexity" evidence="1">
    <location>
        <begin position="88"/>
        <end position="108"/>
    </location>
</feature>
<proteinExistence type="predicted"/>
<evidence type="ECO:0000313" key="3">
    <source>
        <dbReference type="EMBL" id="GAL83410.1"/>
    </source>
</evidence>
<gene>
    <name evidence="3" type="ORF">MYP_637</name>
</gene>
<protein>
    <submittedName>
        <fullName evidence="3">Uncharacterized protein</fullName>
    </submittedName>
</protein>
<sequence length="148" mass="15312">MGFFKSAVGFVKDTVKASVAAPVLATTAIGSAISGKSIEVNYDTKLGNLLGQGVQAATAPVVDLNALKGKDEGKVMGVFPLAEKPKTETTASNASASSSSATTKTDTALTTDEAVLEQERKKKLIMVGVGALVLIFITGFILFFALRK</sequence>
<dbReference type="EMBL" id="BBLT01000001">
    <property type="protein sequence ID" value="GAL83410.1"/>
    <property type="molecule type" value="Genomic_DNA"/>
</dbReference>
<reference evidence="3 4" key="1">
    <citation type="submission" date="2014-09" db="EMBL/GenBank/DDBJ databases">
        <title>Sporocytophaga myxococcoides PG-01 genome sequencing.</title>
        <authorList>
            <person name="Liu L."/>
            <person name="Gao P.J."/>
            <person name="Chen G.J."/>
            <person name="Wang L.S."/>
        </authorList>
    </citation>
    <scope>NUCLEOTIDE SEQUENCE [LARGE SCALE GENOMIC DNA]</scope>
    <source>
        <strain evidence="3 4">PG-01</strain>
    </source>
</reference>
<keyword evidence="4" id="KW-1185">Reference proteome</keyword>
<comment type="caution">
    <text evidence="3">The sequence shown here is derived from an EMBL/GenBank/DDBJ whole genome shotgun (WGS) entry which is preliminary data.</text>
</comment>
<evidence type="ECO:0000256" key="1">
    <source>
        <dbReference type="SAM" id="MobiDB-lite"/>
    </source>
</evidence>
<keyword evidence="2" id="KW-0812">Transmembrane</keyword>
<evidence type="ECO:0000256" key="2">
    <source>
        <dbReference type="SAM" id="Phobius"/>
    </source>
</evidence>
<dbReference type="STRING" id="153721.MYP_637"/>
<keyword evidence="2" id="KW-1133">Transmembrane helix</keyword>
<organism evidence="3 4">
    <name type="scientific">Sporocytophaga myxococcoides</name>
    <dbReference type="NCBI Taxonomy" id="153721"/>
    <lineage>
        <taxon>Bacteria</taxon>
        <taxon>Pseudomonadati</taxon>
        <taxon>Bacteroidota</taxon>
        <taxon>Cytophagia</taxon>
        <taxon>Cytophagales</taxon>
        <taxon>Cytophagaceae</taxon>
        <taxon>Sporocytophaga</taxon>
    </lineage>
</organism>
<dbReference type="RefSeq" id="WP_045458231.1">
    <property type="nucleotide sequence ID" value="NZ_BBLT01000001.1"/>
</dbReference>
<dbReference type="Proteomes" id="UP000030185">
    <property type="component" value="Unassembled WGS sequence"/>
</dbReference>
<evidence type="ECO:0000313" key="4">
    <source>
        <dbReference type="Proteomes" id="UP000030185"/>
    </source>
</evidence>
<name>A0A098L958_9BACT</name>
<dbReference type="AlphaFoldDB" id="A0A098L958"/>